<gene>
    <name evidence="2" type="ORF">FS320_42235</name>
</gene>
<dbReference type="GO" id="GO:0003677">
    <property type="term" value="F:DNA binding"/>
    <property type="evidence" value="ECO:0007669"/>
    <property type="project" value="InterPro"/>
</dbReference>
<dbReference type="InterPro" id="IPR041920">
    <property type="entry name" value="ROS/MUCR_sf"/>
</dbReference>
<dbReference type="Gene3D" id="1.10.10.1550">
    <property type="entry name" value="ROS/MUCR transcriptional regulator protein"/>
    <property type="match status" value="1"/>
</dbReference>
<dbReference type="GO" id="GO:0008270">
    <property type="term" value="F:zinc ion binding"/>
    <property type="evidence" value="ECO:0007669"/>
    <property type="project" value="InterPro"/>
</dbReference>
<reference evidence="2 3" key="1">
    <citation type="journal article" date="2019" name="Syst. Appl. Microbiol.">
        <title>Microvirga tunisiensis sp. nov., a root nodule symbiotic bacterium isolated from Lupinus micranthus and L. luteus grown in Northern Tunisia.</title>
        <authorList>
            <person name="Msaddak A."/>
            <person name="Rejili M."/>
            <person name="Duran D."/>
            <person name="Mars M."/>
            <person name="Palacios J.M."/>
            <person name="Ruiz-Argueso T."/>
            <person name="Rey L."/>
            <person name="Imperial J."/>
        </authorList>
    </citation>
    <scope>NUCLEOTIDE SEQUENCE [LARGE SCALE GENOMIC DNA]</scope>
    <source>
        <strain evidence="2 3">Lmie10</strain>
    </source>
</reference>
<proteinExistence type="inferred from homology"/>
<dbReference type="RefSeq" id="WP_152718500.1">
    <property type="nucleotide sequence ID" value="NZ_VOSJ01000490.1"/>
</dbReference>
<evidence type="ECO:0000313" key="3">
    <source>
        <dbReference type="Proteomes" id="UP000403266"/>
    </source>
</evidence>
<dbReference type="GO" id="GO:0006355">
    <property type="term" value="P:regulation of DNA-templated transcription"/>
    <property type="evidence" value="ECO:0007669"/>
    <property type="project" value="InterPro"/>
</dbReference>
<organism evidence="2 3">
    <name type="scientific">Microvirga tunisiensis</name>
    <dbReference type="NCBI Taxonomy" id="2108360"/>
    <lineage>
        <taxon>Bacteria</taxon>
        <taxon>Pseudomonadati</taxon>
        <taxon>Pseudomonadota</taxon>
        <taxon>Alphaproteobacteria</taxon>
        <taxon>Hyphomicrobiales</taxon>
        <taxon>Methylobacteriaceae</taxon>
        <taxon>Microvirga</taxon>
    </lineage>
</organism>
<accession>A0A5N7N922</accession>
<keyword evidence="3" id="KW-1185">Reference proteome</keyword>
<dbReference type="AlphaFoldDB" id="A0A5N7N922"/>
<dbReference type="Pfam" id="PF05443">
    <property type="entry name" value="ROS_MUCR"/>
    <property type="match status" value="1"/>
</dbReference>
<sequence>MTEHVSYSIDEIVRLSVTLALILSRQGAPYASERVEDRLKIFLNEIIAAVPKPQSRPRQVPAIPVERSILHHAIISLEDGQPYKTLYSHLSSLGLTPKAYRKKWDLPRDYPMAAPAERARLRTLRECCGQFPCRRRRRRRHCHRDG</sequence>
<evidence type="ECO:0000313" key="2">
    <source>
        <dbReference type="EMBL" id="MPR31326.1"/>
    </source>
</evidence>
<dbReference type="EMBL" id="VOSK01000630">
    <property type="protein sequence ID" value="MPR31326.1"/>
    <property type="molecule type" value="Genomic_DNA"/>
</dbReference>
<protein>
    <recommendedName>
        <fullName evidence="4">MucR family transcriptional regulator</fullName>
    </recommendedName>
</protein>
<comment type="similarity">
    <text evidence="1">Belongs to the ros/MucR family.</text>
</comment>
<evidence type="ECO:0008006" key="4">
    <source>
        <dbReference type="Google" id="ProtNLM"/>
    </source>
</evidence>
<dbReference type="InterPro" id="IPR008807">
    <property type="entry name" value="ROS_MUCR"/>
</dbReference>
<evidence type="ECO:0000256" key="1">
    <source>
        <dbReference type="ARBA" id="ARBA00007031"/>
    </source>
</evidence>
<dbReference type="Proteomes" id="UP000403266">
    <property type="component" value="Unassembled WGS sequence"/>
</dbReference>
<comment type="caution">
    <text evidence="2">The sequence shown here is derived from an EMBL/GenBank/DDBJ whole genome shotgun (WGS) entry which is preliminary data.</text>
</comment>
<name>A0A5N7N922_9HYPH</name>
<dbReference type="OrthoDB" id="9809693at2"/>